<dbReference type="PANTHER" id="PTHR42813">
    <property type="entry name" value="ZINC-TYPE ALCOHOL DEHYDROGENASE-LIKE"/>
    <property type="match status" value="1"/>
</dbReference>
<comment type="cofactor">
    <cofactor evidence="1">
        <name>Zn(2+)</name>
        <dbReference type="ChEBI" id="CHEBI:29105"/>
    </cofactor>
</comment>
<organism evidence="6">
    <name type="scientific">marine sediment metagenome</name>
    <dbReference type="NCBI Taxonomy" id="412755"/>
    <lineage>
        <taxon>unclassified sequences</taxon>
        <taxon>metagenomes</taxon>
        <taxon>ecological metagenomes</taxon>
    </lineage>
</organism>
<evidence type="ECO:0000259" key="5">
    <source>
        <dbReference type="Pfam" id="PF08240"/>
    </source>
</evidence>
<evidence type="ECO:0000313" key="6">
    <source>
        <dbReference type="EMBL" id="GAJ15220.1"/>
    </source>
</evidence>
<protein>
    <recommendedName>
        <fullName evidence="5">Alcohol dehydrogenase-like N-terminal domain-containing protein</fullName>
    </recommendedName>
</protein>
<dbReference type="InterPro" id="IPR011032">
    <property type="entry name" value="GroES-like_sf"/>
</dbReference>
<keyword evidence="2" id="KW-0479">Metal-binding</keyword>
<accession>X1VW65</accession>
<dbReference type="PROSITE" id="PS00059">
    <property type="entry name" value="ADH_ZINC"/>
    <property type="match status" value="1"/>
</dbReference>
<dbReference type="Pfam" id="PF08240">
    <property type="entry name" value="ADH_N"/>
    <property type="match status" value="1"/>
</dbReference>
<dbReference type="GO" id="GO:0008270">
    <property type="term" value="F:zinc ion binding"/>
    <property type="evidence" value="ECO:0007669"/>
    <property type="project" value="InterPro"/>
</dbReference>
<evidence type="ECO:0000256" key="4">
    <source>
        <dbReference type="ARBA" id="ARBA00023002"/>
    </source>
</evidence>
<evidence type="ECO:0000256" key="3">
    <source>
        <dbReference type="ARBA" id="ARBA00022833"/>
    </source>
</evidence>
<dbReference type="EMBL" id="BARW01028695">
    <property type="protein sequence ID" value="GAJ15220.1"/>
    <property type="molecule type" value="Genomic_DNA"/>
</dbReference>
<dbReference type="Gene3D" id="3.90.180.10">
    <property type="entry name" value="Medium-chain alcohol dehydrogenases, catalytic domain"/>
    <property type="match status" value="1"/>
</dbReference>
<dbReference type="SUPFAM" id="SSF50129">
    <property type="entry name" value="GroES-like"/>
    <property type="match status" value="1"/>
</dbReference>
<dbReference type="PANTHER" id="PTHR42813:SF2">
    <property type="entry name" value="DEHYDROGENASE, ZINC-CONTAINING, PUTATIVE (AFU_ORTHOLOGUE AFUA_2G02810)-RELATED"/>
    <property type="match status" value="1"/>
</dbReference>
<dbReference type="GO" id="GO:0016491">
    <property type="term" value="F:oxidoreductase activity"/>
    <property type="evidence" value="ECO:0007669"/>
    <property type="project" value="UniProtKB-KW"/>
</dbReference>
<reference evidence="6" key="1">
    <citation type="journal article" date="2014" name="Front. Microbiol.">
        <title>High frequency of phylogenetically diverse reductive dehalogenase-homologous genes in deep subseafloor sedimentary metagenomes.</title>
        <authorList>
            <person name="Kawai M."/>
            <person name="Futagami T."/>
            <person name="Toyoda A."/>
            <person name="Takaki Y."/>
            <person name="Nishi S."/>
            <person name="Hori S."/>
            <person name="Arai W."/>
            <person name="Tsubouchi T."/>
            <person name="Morono Y."/>
            <person name="Uchiyama I."/>
            <person name="Ito T."/>
            <person name="Fujiyama A."/>
            <person name="Inagaki F."/>
            <person name="Takami H."/>
        </authorList>
    </citation>
    <scope>NUCLEOTIDE SEQUENCE</scope>
    <source>
        <strain evidence="6">Expedition CK06-06</strain>
    </source>
</reference>
<comment type="caution">
    <text evidence="6">The sequence shown here is derived from an EMBL/GenBank/DDBJ whole genome shotgun (WGS) entry which is preliminary data.</text>
</comment>
<feature type="non-terminal residue" evidence="6">
    <location>
        <position position="72"/>
    </location>
</feature>
<proteinExistence type="predicted"/>
<dbReference type="InterPro" id="IPR013154">
    <property type="entry name" value="ADH-like_N"/>
</dbReference>
<keyword evidence="4" id="KW-0560">Oxidoreductase</keyword>
<dbReference type="AlphaFoldDB" id="X1VW65"/>
<evidence type="ECO:0000256" key="2">
    <source>
        <dbReference type="ARBA" id="ARBA00022723"/>
    </source>
</evidence>
<sequence length="72" mass="7834">MKAVILIGNKKLNIIDTPIPKINNTEVLVKVKCVGICGTDVSVYQGHYPAKENIILGHEFCGEVVKVGSEVR</sequence>
<dbReference type="InterPro" id="IPR002328">
    <property type="entry name" value="ADH_Zn_CS"/>
</dbReference>
<gene>
    <name evidence="6" type="ORF">S12H4_46279</name>
</gene>
<evidence type="ECO:0000256" key="1">
    <source>
        <dbReference type="ARBA" id="ARBA00001947"/>
    </source>
</evidence>
<keyword evidence="3" id="KW-0862">Zinc</keyword>
<feature type="domain" description="Alcohol dehydrogenase-like N-terminal" evidence="5">
    <location>
        <begin position="24"/>
        <end position="71"/>
    </location>
</feature>
<name>X1VW65_9ZZZZ</name>